<proteinExistence type="predicted"/>
<name>A0A409VVN9_9AGAR</name>
<comment type="caution">
    <text evidence="1">The sequence shown here is derived from an EMBL/GenBank/DDBJ whole genome shotgun (WGS) entry which is preliminary data.</text>
</comment>
<dbReference type="OrthoDB" id="2836601at2759"/>
<dbReference type="AlphaFoldDB" id="A0A409VVN9"/>
<organism evidence="1 2">
    <name type="scientific">Gymnopilus dilepis</name>
    <dbReference type="NCBI Taxonomy" id="231916"/>
    <lineage>
        <taxon>Eukaryota</taxon>
        <taxon>Fungi</taxon>
        <taxon>Dikarya</taxon>
        <taxon>Basidiomycota</taxon>
        <taxon>Agaricomycotina</taxon>
        <taxon>Agaricomycetes</taxon>
        <taxon>Agaricomycetidae</taxon>
        <taxon>Agaricales</taxon>
        <taxon>Agaricineae</taxon>
        <taxon>Hymenogastraceae</taxon>
        <taxon>Gymnopilus</taxon>
    </lineage>
</organism>
<protein>
    <submittedName>
        <fullName evidence="1">Uncharacterized protein</fullName>
    </submittedName>
</protein>
<reference evidence="1 2" key="1">
    <citation type="journal article" date="2018" name="Evol. Lett.">
        <title>Horizontal gene cluster transfer increased hallucinogenic mushroom diversity.</title>
        <authorList>
            <person name="Reynolds H.T."/>
            <person name="Vijayakumar V."/>
            <person name="Gluck-Thaler E."/>
            <person name="Korotkin H.B."/>
            <person name="Matheny P.B."/>
            <person name="Slot J.C."/>
        </authorList>
    </citation>
    <scope>NUCLEOTIDE SEQUENCE [LARGE SCALE GENOMIC DNA]</scope>
    <source>
        <strain evidence="1 2">SRW20</strain>
    </source>
</reference>
<dbReference type="InParanoid" id="A0A409VVN9"/>
<evidence type="ECO:0000313" key="1">
    <source>
        <dbReference type="EMBL" id="PPQ70334.1"/>
    </source>
</evidence>
<keyword evidence="2" id="KW-1185">Reference proteome</keyword>
<dbReference type="EMBL" id="NHYE01005545">
    <property type="protein sequence ID" value="PPQ70334.1"/>
    <property type="molecule type" value="Genomic_DNA"/>
</dbReference>
<sequence length="116" mass="12658">MLFSLGKRNEVAHAQYAAQLSQSRNDPMAVAHTMVATYLSDQTLTSESALSLFLSIWSQLRTDCSKIFHWIKNPNHVAVPSVISCYVESGGASLYLPLANALDVYSAWAETGNAHA</sequence>
<dbReference type="Proteomes" id="UP000284706">
    <property type="component" value="Unassembled WGS sequence"/>
</dbReference>
<accession>A0A409VVN9</accession>
<gene>
    <name evidence="1" type="ORF">CVT26_014606</name>
</gene>
<evidence type="ECO:0000313" key="2">
    <source>
        <dbReference type="Proteomes" id="UP000284706"/>
    </source>
</evidence>